<reference evidence="2 3" key="1">
    <citation type="submission" date="2016-07" db="EMBL/GenBank/DDBJ databases">
        <title>Pervasive Adenine N6-methylation of Active Genes in Fungi.</title>
        <authorList>
            <consortium name="DOE Joint Genome Institute"/>
            <person name="Mondo S.J."/>
            <person name="Dannebaum R.O."/>
            <person name="Kuo R.C."/>
            <person name="Labutti K."/>
            <person name="Haridas S."/>
            <person name="Kuo A."/>
            <person name="Salamov A."/>
            <person name="Ahrendt S.R."/>
            <person name="Lipzen A."/>
            <person name="Sullivan W."/>
            <person name="Andreopoulos W.B."/>
            <person name="Clum A."/>
            <person name="Lindquist E."/>
            <person name="Daum C."/>
            <person name="Ramamoorthy G.K."/>
            <person name="Gryganskyi A."/>
            <person name="Culley D."/>
            <person name="Magnuson J.K."/>
            <person name="James T.Y."/>
            <person name="O'Malley M.A."/>
            <person name="Stajich J.E."/>
            <person name="Spatafora J.W."/>
            <person name="Visel A."/>
            <person name="Grigoriev I.V."/>
        </authorList>
    </citation>
    <scope>NUCLEOTIDE SEQUENCE [LARGE SCALE GENOMIC DNA]</scope>
    <source>
        <strain evidence="2 3">JEL800</strain>
    </source>
</reference>
<feature type="region of interest" description="Disordered" evidence="1">
    <location>
        <begin position="95"/>
        <end position="127"/>
    </location>
</feature>
<evidence type="ECO:0000256" key="1">
    <source>
        <dbReference type="SAM" id="MobiDB-lite"/>
    </source>
</evidence>
<name>A0A1Y2CTT5_9FUNG</name>
<keyword evidence="3" id="KW-1185">Reference proteome</keyword>
<evidence type="ECO:0000313" key="3">
    <source>
        <dbReference type="Proteomes" id="UP000193642"/>
    </source>
</evidence>
<proteinExistence type="predicted"/>
<evidence type="ECO:0000313" key="2">
    <source>
        <dbReference type="EMBL" id="ORY50468.1"/>
    </source>
</evidence>
<sequence length="246" mass="27856">MLSHANPSSTPPESPWSQIHHRILLLEAKVVGLRNETARMKAEELDLIYSAPPDSKKDLGVQMHPSRVLIQSPTQVSGNSDPSLLVSKEFPQSLDHKASLPTKSPPLPPITPQKRQRSQSPSPHKRFSRPTEICFKFQHNNCHTQNCTFLHACLRCYTSNAANNHSLEDCTWIEEPKMRTTYCYSFQKITDWCKVLNCDRIHKCLRCGSDRHGSMVCRGVNEGTIRVEPETGSARKSRKGSKQSRQ</sequence>
<protein>
    <recommendedName>
        <fullName evidence="4">C3H1-type domain-containing protein</fullName>
    </recommendedName>
</protein>
<gene>
    <name evidence="2" type="ORF">BCR33DRAFT_846932</name>
</gene>
<dbReference type="AlphaFoldDB" id="A0A1Y2CTT5"/>
<organism evidence="2 3">
    <name type="scientific">Rhizoclosmatium globosum</name>
    <dbReference type="NCBI Taxonomy" id="329046"/>
    <lineage>
        <taxon>Eukaryota</taxon>
        <taxon>Fungi</taxon>
        <taxon>Fungi incertae sedis</taxon>
        <taxon>Chytridiomycota</taxon>
        <taxon>Chytridiomycota incertae sedis</taxon>
        <taxon>Chytridiomycetes</taxon>
        <taxon>Chytridiales</taxon>
        <taxon>Chytriomycetaceae</taxon>
        <taxon>Rhizoclosmatium</taxon>
    </lineage>
</organism>
<dbReference type="OrthoDB" id="10467724at2759"/>
<dbReference type="EMBL" id="MCGO01000007">
    <property type="protein sequence ID" value="ORY50468.1"/>
    <property type="molecule type" value="Genomic_DNA"/>
</dbReference>
<dbReference type="Proteomes" id="UP000193642">
    <property type="component" value="Unassembled WGS sequence"/>
</dbReference>
<accession>A0A1Y2CTT5</accession>
<feature type="non-terminal residue" evidence="2">
    <location>
        <position position="1"/>
    </location>
</feature>
<comment type="caution">
    <text evidence="2">The sequence shown here is derived from an EMBL/GenBank/DDBJ whole genome shotgun (WGS) entry which is preliminary data.</text>
</comment>
<evidence type="ECO:0008006" key="4">
    <source>
        <dbReference type="Google" id="ProtNLM"/>
    </source>
</evidence>